<name>A0ACC2NYG6_9HYME</name>
<dbReference type="Proteomes" id="UP001239111">
    <property type="component" value="Chromosome 2"/>
</dbReference>
<evidence type="ECO:0000313" key="2">
    <source>
        <dbReference type="Proteomes" id="UP001239111"/>
    </source>
</evidence>
<reference evidence="1" key="1">
    <citation type="submission" date="2023-04" db="EMBL/GenBank/DDBJ databases">
        <title>A chromosome-level genome assembly of the parasitoid wasp Eretmocerus hayati.</title>
        <authorList>
            <person name="Zhong Y."/>
            <person name="Liu S."/>
            <person name="Liu Y."/>
        </authorList>
    </citation>
    <scope>NUCLEOTIDE SEQUENCE</scope>
    <source>
        <strain evidence="1">ZJU_SS_LIU_2023</strain>
    </source>
</reference>
<gene>
    <name evidence="1" type="ORF">QAD02_011943</name>
</gene>
<evidence type="ECO:0000313" key="1">
    <source>
        <dbReference type="EMBL" id="KAJ8676157.1"/>
    </source>
</evidence>
<proteinExistence type="predicted"/>
<comment type="caution">
    <text evidence="1">The sequence shown here is derived from an EMBL/GenBank/DDBJ whole genome shotgun (WGS) entry which is preliminary data.</text>
</comment>
<keyword evidence="2" id="KW-1185">Reference proteome</keyword>
<dbReference type="EMBL" id="CM056742">
    <property type="protein sequence ID" value="KAJ8676157.1"/>
    <property type="molecule type" value="Genomic_DNA"/>
</dbReference>
<sequence length="163" mass="18062">MNSDPKSPPIKSEPKDTKVSRRKNSSARGQNSKPSTVSTIDPSKITPEQLKKVSNSRIVPKIISNVVVPSHMETRHKDNQIEDIIHERHSFPIQNAQSLMLQDEIVKIYEDSSSANIPQDPDLNIEPKLSSLPNVNDSAEDAQNNNSNISADILYASRHGESS</sequence>
<organism evidence="1 2">
    <name type="scientific">Eretmocerus hayati</name>
    <dbReference type="NCBI Taxonomy" id="131215"/>
    <lineage>
        <taxon>Eukaryota</taxon>
        <taxon>Metazoa</taxon>
        <taxon>Ecdysozoa</taxon>
        <taxon>Arthropoda</taxon>
        <taxon>Hexapoda</taxon>
        <taxon>Insecta</taxon>
        <taxon>Pterygota</taxon>
        <taxon>Neoptera</taxon>
        <taxon>Endopterygota</taxon>
        <taxon>Hymenoptera</taxon>
        <taxon>Apocrita</taxon>
        <taxon>Proctotrupomorpha</taxon>
        <taxon>Chalcidoidea</taxon>
        <taxon>Aphelinidae</taxon>
        <taxon>Aphelininae</taxon>
        <taxon>Eretmocerus</taxon>
    </lineage>
</organism>
<accession>A0ACC2NYG6</accession>
<protein>
    <submittedName>
        <fullName evidence="1">Uncharacterized protein</fullName>
    </submittedName>
</protein>